<evidence type="ECO:0000259" key="3">
    <source>
        <dbReference type="Pfam" id="PF00326"/>
    </source>
</evidence>
<dbReference type="SUPFAM" id="SSF53474">
    <property type="entry name" value="alpha/beta-Hydrolases"/>
    <property type="match status" value="1"/>
</dbReference>
<feature type="domain" description="Peptidase S9 prolyl oligopeptidase catalytic" evidence="3">
    <location>
        <begin position="153"/>
        <end position="353"/>
    </location>
</feature>
<evidence type="ECO:0000313" key="4">
    <source>
        <dbReference type="EMBL" id="OFW56860.1"/>
    </source>
</evidence>
<dbReference type="Gene3D" id="3.40.50.1820">
    <property type="entry name" value="alpha/beta hydrolase"/>
    <property type="match status" value="1"/>
</dbReference>
<dbReference type="GO" id="GO:0006508">
    <property type="term" value="P:proteolysis"/>
    <property type="evidence" value="ECO:0007669"/>
    <property type="project" value="InterPro"/>
</dbReference>
<evidence type="ECO:0000313" key="5">
    <source>
        <dbReference type="Proteomes" id="UP000177876"/>
    </source>
</evidence>
<dbReference type="PANTHER" id="PTHR22946:SF9">
    <property type="entry name" value="POLYKETIDE TRANSFERASE AF380"/>
    <property type="match status" value="1"/>
</dbReference>
<accession>A0A1F2WJ29</accession>
<name>A0A1F2WJ29_9ACTN</name>
<dbReference type="STRING" id="1797197.A2Y75_06760"/>
<dbReference type="InterPro" id="IPR050261">
    <property type="entry name" value="FrsA_esterase"/>
</dbReference>
<dbReference type="InterPro" id="IPR029058">
    <property type="entry name" value="AB_hydrolase_fold"/>
</dbReference>
<sequence>MGFFKRSRKFLPFAIAISVILALAGLTILSCGVAKIIDQATVTAKGIASKNEVDKKANDGYDVREARARWGQALEAYNLGDYDTADRLIEETNEALKSIKKVSERIYYESSGGLTVSGLLFRPTQGQPPWPLIVVNHSGFGTAGDFSEVALGIMDRGYLVFNPDFRGSGKSQGRHELAKGEVDDVIYGIEYLKSRGLVEEGRVGMYGQSHGASVSLLAAERYPVNAIVAESGFTDAVDLYENAEAHADDDALFQAGLDQVIPMLGGTPEQVPQEYAIRSALNFAGDMQAPVLLIHGAQDTLIPVDQAYRMDEALKEAGKTVELKVYPEEAHTVTQPANRLEVWDLMFAWFEKYV</sequence>
<comment type="caution">
    <text evidence="4">The sequence shown here is derived from an EMBL/GenBank/DDBJ whole genome shotgun (WGS) entry which is preliminary data.</text>
</comment>
<proteinExistence type="inferred from homology"/>
<gene>
    <name evidence="4" type="ORF">A2Y75_06760</name>
</gene>
<evidence type="ECO:0000256" key="2">
    <source>
        <dbReference type="ARBA" id="ARBA00022801"/>
    </source>
</evidence>
<dbReference type="Pfam" id="PF00326">
    <property type="entry name" value="Peptidase_S9"/>
    <property type="match status" value="1"/>
</dbReference>
<organism evidence="4 5">
    <name type="scientific">Candidatus Solincola sediminis</name>
    <dbReference type="NCBI Taxonomy" id="1797199"/>
    <lineage>
        <taxon>Bacteria</taxon>
        <taxon>Bacillati</taxon>
        <taxon>Actinomycetota</taxon>
        <taxon>Candidatus Geothermincolia</taxon>
        <taxon>Candidatus Geothermincolales</taxon>
        <taxon>Candidatus Geothermincolaceae</taxon>
        <taxon>Candidatus Solincola</taxon>
    </lineage>
</organism>
<dbReference type="PANTHER" id="PTHR22946">
    <property type="entry name" value="DIENELACTONE HYDROLASE DOMAIN-CONTAINING PROTEIN-RELATED"/>
    <property type="match status" value="1"/>
</dbReference>
<dbReference type="InterPro" id="IPR001375">
    <property type="entry name" value="Peptidase_S9_cat"/>
</dbReference>
<dbReference type="AlphaFoldDB" id="A0A1F2WJ29"/>
<dbReference type="GO" id="GO:0052689">
    <property type="term" value="F:carboxylic ester hydrolase activity"/>
    <property type="evidence" value="ECO:0007669"/>
    <property type="project" value="UniProtKB-ARBA"/>
</dbReference>
<evidence type="ECO:0000256" key="1">
    <source>
        <dbReference type="ARBA" id="ARBA00008645"/>
    </source>
</evidence>
<comment type="similarity">
    <text evidence="1">Belongs to the AB hydrolase superfamily.</text>
</comment>
<dbReference type="EMBL" id="MELK01000040">
    <property type="protein sequence ID" value="OFW56860.1"/>
    <property type="molecule type" value="Genomic_DNA"/>
</dbReference>
<keyword evidence="2" id="KW-0378">Hydrolase</keyword>
<dbReference type="GO" id="GO:0008236">
    <property type="term" value="F:serine-type peptidase activity"/>
    <property type="evidence" value="ECO:0007669"/>
    <property type="project" value="InterPro"/>
</dbReference>
<dbReference type="Proteomes" id="UP000177876">
    <property type="component" value="Unassembled WGS sequence"/>
</dbReference>
<reference evidence="4 5" key="1">
    <citation type="journal article" date="2016" name="Nat. Commun.">
        <title>Thousands of microbial genomes shed light on interconnected biogeochemical processes in an aquifer system.</title>
        <authorList>
            <person name="Anantharaman K."/>
            <person name="Brown C.T."/>
            <person name="Hug L.A."/>
            <person name="Sharon I."/>
            <person name="Castelle C.J."/>
            <person name="Probst A.J."/>
            <person name="Thomas B.C."/>
            <person name="Singh A."/>
            <person name="Wilkins M.J."/>
            <person name="Karaoz U."/>
            <person name="Brodie E.L."/>
            <person name="Williams K.H."/>
            <person name="Hubbard S.S."/>
            <person name="Banfield J.F."/>
        </authorList>
    </citation>
    <scope>NUCLEOTIDE SEQUENCE [LARGE SCALE GENOMIC DNA]</scope>
</reference>
<protein>
    <recommendedName>
        <fullName evidence="3">Peptidase S9 prolyl oligopeptidase catalytic domain-containing protein</fullName>
    </recommendedName>
</protein>
<dbReference type="PROSITE" id="PS51257">
    <property type="entry name" value="PROKAR_LIPOPROTEIN"/>
    <property type="match status" value="1"/>
</dbReference>